<name>A0AAE0DH04_9LECA</name>
<dbReference type="EMBL" id="JASNWA010000009">
    <property type="protein sequence ID" value="KAK3169286.1"/>
    <property type="molecule type" value="Genomic_DNA"/>
</dbReference>
<dbReference type="AlphaFoldDB" id="A0AAE0DH04"/>
<reference evidence="1" key="1">
    <citation type="submission" date="2022-11" db="EMBL/GenBank/DDBJ databases">
        <title>Chromosomal genome sequence assembly and mating type (MAT) locus characterization of the leprose asexual lichenized fungus Lepraria neglecta (Nyl.) Erichsen.</title>
        <authorList>
            <person name="Allen J.L."/>
            <person name="Pfeffer B."/>
        </authorList>
    </citation>
    <scope>NUCLEOTIDE SEQUENCE</scope>
    <source>
        <strain evidence="1">Allen 5258</strain>
    </source>
</reference>
<sequence length="124" mass="12960">MSYELIAQMGSGTNIGRTVTLDPYATYQLTYASIQNSGSFPTTISTSFNGDVVDSFALPVTTSNSQGFNGQRTVSVLVAGIPLNDDGSALMQIAVAAQREDAHLFINSVSLVETANPGPPVITS</sequence>
<evidence type="ECO:0000313" key="2">
    <source>
        <dbReference type="Proteomes" id="UP001276659"/>
    </source>
</evidence>
<comment type="caution">
    <text evidence="1">The sequence shown here is derived from an EMBL/GenBank/DDBJ whole genome shotgun (WGS) entry which is preliminary data.</text>
</comment>
<protein>
    <submittedName>
        <fullName evidence="1">Uncharacterized protein</fullName>
    </submittedName>
</protein>
<dbReference type="Proteomes" id="UP001276659">
    <property type="component" value="Unassembled WGS sequence"/>
</dbReference>
<keyword evidence="2" id="KW-1185">Reference proteome</keyword>
<gene>
    <name evidence="1" type="ORF">OEA41_008669</name>
</gene>
<proteinExistence type="predicted"/>
<accession>A0AAE0DH04</accession>
<organism evidence="1 2">
    <name type="scientific">Lepraria neglecta</name>
    <dbReference type="NCBI Taxonomy" id="209136"/>
    <lineage>
        <taxon>Eukaryota</taxon>
        <taxon>Fungi</taxon>
        <taxon>Dikarya</taxon>
        <taxon>Ascomycota</taxon>
        <taxon>Pezizomycotina</taxon>
        <taxon>Lecanoromycetes</taxon>
        <taxon>OSLEUM clade</taxon>
        <taxon>Lecanoromycetidae</taxon>
        <taxon>Lecanorales</taxon>
        <taxon>Lecanorineae</taxon>
        <taxon>Stereocaulaceae</taxon>
        <taxon>Lepraria</taxon>
    </lineage>
</organism>
<evidence type="ECO:0000313" key="1">
    <source>
        <dbReference type="EMBL" id="KAK3169286.1"/>
    </source>
</evidence>